<name>A0AAW1X6W9_RUBAR</name>
<comment type="caution">
    <text evidence="2">The sequence shown here is derived from an EMBL/GenBank/DDBJ whole genome shotgun (WGS) entry which is preliminary data.</text>
</comment>
<keyword evidence="3" id="KW-1185">Reference proteome</keyword>
<gene>
    <name evidence="2" type="ORF">M0R45_019282</name>
</gene>
<evidence type="ECO:0000256" key="1">
    <source>
        <dbReference type="SAM" id="MobiDB-lite"/>
    </source>
</evidence>
<feature type="compositionally biased region" description="Basic and acidic residues" evidence="1">
    <location>
        <begin position="84"/>
        <end position="93"/>
    </location>
</feature>
<proteinExistence type="predicted"/>
<organism evidence="2 3">
    <name type="scientific">Rubus argutus</name>
    <name type="common">Southern blackberry</name>
    <dbReference type="NCBI Taxonomy" id="59490"/>
    <lineage>
        <taxon>Eukaryota</taxon>
        <taxon>Viridiplantae</taxon>
        <taxon>Streptophyta</taxon>
        <taxon>Embryophyta</taxon>
        <taxon>Tracheophyta</taxon>
        <taxon>Spermatophyta</taxon>
        <taxon>Magnoliopsida</taxon>
        <taxon>eudicotyledons</taxon>
        <taxon>Gunneridae</taxon>
        <taxon>Pentapetalae</taxon>
        <taxon>rosids</taxon>
        <taxon>fabids</taxon>
        <taxon>Rosales</taxon>
        <taxon>Rosaceae</taxon>
        <taxon>Rosoideae</taxon>
        <taxon>Rosoideae incertae sedis</taxon>
        <taxon>Rubus</taxon>
    </lineage>
</organism>
<evidence type="ECO:0000313" key="3">
    <source>
        <dbReference type="Proteomes" id="UP001457282"/>
    </source>
</evidence>
<feature type="compositionally biased region" description="Acidic residues" evidence="1">
    <location>
        <begin position="94"/>
        <end position="112"/>
    </location>
</feature>
<dbReference type="Proteomes" id="UP001457282">
    <property type="component" value="Unassembled WGS sequence"/>
</dbReference>
<dbReference type="EMBL" id="JBEDUW010000004">
    <property type="protein sequence ID" value="KAK9932031.1"/>
    <property type="molecule type" value="Genomic_DNA"/>
</dbReference>
<accession>A0AAW1X6W9</accession>
<evidence type="ECO:0000313" key="2">
    <source>
        <dbReference type="EMBL" id="KAK9932031.1"/>
    </source>
</evidence>
<feature type="region of interest" description="Disordered" evidence="1">
    <location>
        <begin position="71"/>
        <end position="122"/>
    </location>
</feature>
<evidence type="ECO:0008006" key="4">
    <source>
        <dbReference type="Google" id="ProtNLM"/>
    </source>
</evidence>
<feature type="compositionally biased region" description="Basic and acidic residues" evidence="1">
    <location>
        <begin position="113"/>
        <end position="122"/>
    </location>
</feature>
<protein>
    <recommendedName>
        <fullName evidence="4">Zinc finger protein</fullName>
    </recommendedName>
</protein>
<sequence>MEQRTETSVQDAIALSDSIKAGRHDKMNYPNVQKIIVLDDDLENIEVDQPSEGEFLVIEGKDAVESGEEVIIISDDSDDIEGNASKEKTSKEESSEDDSNDDSSDDNSDDSSDDNKRGFREY</sequence>
<dbReference type="AlphaFoldDB" id="A0AAW1X6W9"/>
<reference evidence="2 3" key="1">
    <citation type="journal article" date="2023" name="G3 (Bethesda)">
        <title>A chromosome-length genome assembly and annotation of blackberry (Rubus argutus, cv. 'Hillquist').</title>
        <authorList>
            <person name="Bruna T."/>
            <person name="Aryal R."/>
            <person name="Dudchenko O."/>
            <person name="Sargent D.J."/>
            <person name="Mead D."/>
            <person name="Buti M."/>
            <person name="Cavallini A."/>
            <person name="Hytonen T."/>
            <person name="Andres J."/>
            <person name="Pham M."/>
            <person name="Weisz D."/>
            <person name="Mascagni F."/>
            <person name="Usai G."/>
            <person name="Natali L."/>
            <person name="Bassil N."/>
            <person name="Fernandez G.E."/>
            <person name="Lomsadze A."/>
            <person name="Armour M."/>
            <person name="Olukolu B."/>
            <person name="Poorten T."/>
            <person name="Britton C."/>
            <person name="Davik J."/>
            <person name="Ashrafi H."/>
            <person name="Aiden E.L."/>
            <person name="Borodovsky M."/>
            <person name="Worthington M."/>
        </authorList>
    </citation>
    <scope>NUCLEOTIDE SEQUENCE [LARGE SCALE GENOMIC DNA]</scope>
    <source>
        <strain evidence="2">PI 553951</strain>
    </source>
</reference>